<sequence>MTLHVMSKQRHVPTDGGRANEERLVRASDRWMRLLLRLYPADFRDEMGEAFLETYRDRSRAAVRDGGVAALAGVWLLSLADSTRNGLGERMRPAVGWRRSGNWGRDTERAVRRLVRAPLFTLSMIATLTVGLGAFAMVATVVQKVLLAPLPYERPDDLYLVWRDYGKVFDLKHGSLAGTDVVALGAAGGVIEGAAGVDRARATLTAAGSGSDDTAPEQVSVLITSPNLFHLLGVRPALGRTFAAGEAGPGRPALVVLGHELWQRRFGGRRDVVGADVVLDGTPYQVIGVLGPDFRLEGELASDAYVTHLVNLAETNPGAGSYSVMIRARAGTPPALVASAVGAVGKMVDERDFQGKGISLYPVGIKADLLDAVRAPLLVLGAAGVLLVLVLGVNMATLLLVRAAQRERELAISRALGANRLALVRATLLEAVLLGTAGGALGALAAVWGTRALVALAPLDLPRRETIAVDWRLAAVVVGVGALLGALAGTLPAVWSTRAGLATLLRNAAVRGGGGGYGPLRRAMVVAQVALSLVLLSAGGLVVRSFEHLLRIDPGFSPAGVLTFGVPVPGARYPTDTQVVAVHERLHRALAAIPGITAVGASGALPLSGDPAQSTVHFPGAPGNSGDTERDRPLVDYVQTRAGYFEALGIRVLAGRAFEPTPSRGVREAVIDRTLAQRFFPTGSAVGATLEFFDDTLRVVGVVEHARLHDVHQDGRPQLYVRDEDYTENALSFALRSDRSPTGLVPEVRAAIARVDPQLAVSQVRSMDEIVSAAVQQPRLSAVLLSGFSLGALLLAAMGLYGVIAGSVSRRRHEIAVRLALGADHRRVLRLILGEGARLVGLGLLIGAPGIYLASRLVGGVLVGVSPFDPLTLGAVAVGLALVAAVACYLPARRVAGIEPAQSLLEN</sequence>
<feature type="transmembrane region" description="Helical" evidence="8">
    <location>
        <begin position="871"/>
        <end position="892"/>
    </location>
</feature>
<dbReference type="AlphaFoldDB" id="A0AA37VBW8"/>
<dbReference type="Proteomes" id="UP001161325">
    <property type="component" value="Unassembled WGS sequence"/>
</dbReference>
<dbReference type="InterPro" id="IPR003838">
    <property type="entry name" value="ABC3_permease_C"/>
</dbReference>
<keyword evidence="12" id="KW-1185">Reference proteome</keyword>
<evidence type="ECO:0000256" key="6">
    <source>
        <dbReference type="ARBA" id="ARBA00038076"/>
    </source>
</evidence>
<gene>
    <name evidence="11" type="ORF">rosag_35110</name>
</gene>
<feature type="transmembrane region" description="Helical" evidence="8">
    <location>
        <begin position="119"/>
        <end position="142"/>
    </location>
</feature>
<accession>A0AA37VBW8</accession>
<dbReference type="InterPro" id="IPR050250">
    <property type="entry name" value="Macrolide_Exporter_MacB"/>
</dbReference>
<evidence type="ECO:0000256" key="8">
    <source>
        <dbReference type="SAM" id="Phobius"/>
    </source>
</evidence>
<evidence type="ECO:0000256" key="3">
    <source>
        <dbReference type="ARBA" id="ARBA00022692"/>
    </source>
</evidence>
<dbReference type="PANTHER" id="PTHR30572:SF4">
    <property type="entry name" value="ABC TRANSPORTER PERMEASE YTRF"/>
    <property type="match status" value="1"/>
</dbReference>
<evidence type="ECO:0000256" key="7">
    <source>
        <dbReference type="SAM" id="MobiDB-lite"/>
    </source>
</evidence>
<comment type="caution">
    <text evidence="11">The sequence shown here is derived from an EMBL/GenBank/DDBJ whole genome shotgun (WGS) entry which is preliminary data.</text>
</comment>
<dbReference type="Pfam" id="PF12704">
    <property type="entry name" value="MacB_PCD"/>
    <property type="match status" value="2"/>
</dbReference>
<comment type="subcellular location">
    <subcellularLocation>
        <location evidence="1">Cell membrane</location>
        <topology evidence="1">Multi-pass membrane protein</topology>
    </subcellularLocation>
</comment>
<dbReference type="Pfam" id="PF02687">
    <property type="entry name" value="FtsX"/>
    <property type="match status" value="2"/>
</dbReference>
<name>A0AA37VBW8_9BACT</name>
<feature type="transmembrane region" description="Helical" evidence="8">
    <location>
        <begin position="471"/>
        <end position="495"/>
    </location>
</feature>
<dbReference type="EMBL" id="BRXS01000005">
    <property type="protein sequence ID" value="GLC26998.1"/>
    <property type="molecule type" value="Genomic_DNA"/>
</dbReference>
<evidence type="ECO:0000259" key="9">
    <source>
        <dbReference type="Pfam" id="PF02687"/>
    </source>
</evidence>
<dbReference type="NCBIfam" id="TIGR03434">
    <property type="entry name" value="ADOP"/>
    <property type="match status" value="1"/>
</dbReference>
<keyword evidence="2" id="KW-1003">Cell membrane</keyword>
<evidence type="ECO:0000313" key="11">
    <source>
        <dbReference type="EMBL" id="GLC26998.1"/>
    </source>
</evidence>
<dbReference type="InterPro" id="IPR025857">
    <property type="entry name" value="MacB_PCD"/>
</dbReference>
<organism evidence="11 12">
    <name type="scientific">Roseisolibacter agri</name>
    <dbReference type="NCBI Taxonomy" id="2014610"/>
    <lineage>
        <taxon>Bacteria</taxon>
        <taxon>Pseudomonadati</taxon>
        <taxon>Gemmatimonadota</taxon>
        <taxon>Gemmatimonadia</taxon>
        <taxon>Gemmatimonadales</taxon>
        <taxon>Gemmatimonadaceae</taxon>
        <taxon>Roseisolibacter</taxon>
    </lineage>
</organism>
<evidence type="ECO:0000256" key="2">
    <source>
        <dbReference type="ARBA" id="ARBA00022475"/>
    </source>
</evidence>
<evidence type="ECO:0000259" key="10">
    <source>
        <dbReference type="Pfam" id="PF12704"/>
    </source>
</evidence>
<feature type="domain" description="MacB-like periplasmic core" evidence="10">
    <location>
        <begin position="625"/>
        <end position="727"/>
    </location>
</feature>
<evidence type="ECO:0000256" key="4">
    <source>
        <dbReference type="ARBA" id="ARBA00022989"/>
    </source>
</evidence>
<dbReference type="GO" id="GO:0022857">
    <property type="term" value="F:transmembrane transporter activity"/>
    <property type="evidence" value="ECO:0007669"/>
    <property type="project" value="TreeGrafter"/>
</dbReference>
<evidence type="ECO:0000256" key="5">
    <source>
        <dbReference type="ARBA" id="ARBA00023136"/>
    </source>
</evidence>
<dbReference type="GO" id="GO:0005886">
    <property type="term" value="C:plasma membrane"/>
    <property type="evidence" value="ECO:0007669"/>
    <property type="project" value="UniProtKB-SubCell"/>
</dbReference>
<feature type="domain" description="ABC3 transporter permease C-terminal" evidence="9">
    <location>
        <begin position="788"/>
        <end position="900"/>
    </location>
</feature>
<reference evidence="11" key="1">
    <citation type="submission" date="2022-08" db="EMBL/GenBank/DDBJ databases">
        <title>Draft genome sequencing of Roseisolibacter agri AW1220.</title>
        <authorList>
            <person name="Tobiishi Y."/>
            <person name="Tonouchi A."/>
        </authorList>
    </citation>
    <scope>NUCLEOTIDE SEQUENCE</scope>
    <source>
        <strain evidence="11">AW1220</strain>
    </source>
</reference>
<feature type="transmembrane region" description="Helical" evidence="8">
    <location>
        <begin position="377"/>
        <end position="401"/>
    </location>
</feature>
<dbReference type="PANTHER" id="PTHR30572">
    <property type="entry name" value="MEMBRANE COMPONENT OF TRANSPORTER-RELATED"/>
    <property type="match status" value="1"/>
</dbReference>
<keyword evidence="3 8" id="KW-0812">Transmembrane</keyword>
<evidence type="ECO:0008006" key="13">
    <source>
        <dbReference type="Google" id="ProtNLM"/>
    </source>
</evidence>
<feature type="transmembrane region" description="Helical" evidence="8">
    <location>
        <begin position="782"/>
        <end position="808"/>
    </location>
</feature>
<evidence type="ECO:0000313" key="12">
    <source>
        <dbReference type="Proteomes" id="UP001161325"/>
    </source>
</evidence>
<protein>
    <recommendedName>
        <fullName evidence="13">Macrolide export ATP-binding/permease protein MacB</fullName>
    </recommendedName>
</protein>
<comment type="similarity">
    <text evidence="6">Belongs to the ABC-4 integral membrane protein family.</text>
</comment>
<dbReference type="InterPro" id="IPR017800">
    <property type="entry name" value="ADOP"/>
</dbReference>
<feature type="domain" description="ABC3 transporter permease C-terminal" evidence="9">
    <location>
        <begin position="383"/>
        <end position="493"/>
    </location>
</feature>
<proteinExistence type="inferred from homology"/>
<feature type="transmembrane region" description="Helical" evidence="8">
    <location>
        <begin position="828"/>
        <end position="851"/>
    </location>
</feature>
<feature type="domain" description="MacB-like periplasmic core" evidence="10">
    <location>
        <begin position="123"/>
        <end position="342"/>
    </location>
</feature>
<evidence type="ECO:0000256" key="1">
    <source>
        <dbReference type="ARBA" id="ARBA00004651"/>
    </source>
</evidence>
<feature type="region of interest" description="Disordered" evidence="7">
    <location>
        <begin position="612"/>
        <end position="632"/>
    </location>
</feature>
<keyword evidence="5 8" id="KW-0472">Membrane</keyword>
<keyword evidence="4 8" id="KW-1133">Transmembrane helix</keyword>